<accession>X0PUF1</accession>
<feature type="binding site" evidence="4">
    <location>
        <position position="138"/>
    </location>
    <ligand>
        <name>substrate</name>
    </ligand>
</feature>
<keyword evidence="4" id="KW-0963">Cytoplasm</keyword>
<keyword evidence="1 4" id="KW-0028">Amino-acid biosynthesis</keyword>
<evidence type="ECO:0000256" key="4">
    <source>
        <dbReference type="HAMAP-Rule" id="MF_00295"/>
    </source>
</evidence>
<dbReference type="PANTHER" id="PTHR20919">
    <property type="entry name" value="HOMOSERINE O-SUCCINYLTRANSFERASE"/>
    <property type="match status" value="1"/>
</dbReference>
<dbReference type="EC" id="2.3.1.30" evidence="4"/>
<feature type="active site" description="Proton acceptor" evidence="4">
    <location>
        <position position="209"/>
    </location>
</feature>
<comment type="caution">
    <text evidence="6">The sequence shown here is derived from an EMBL/GenBank/DDBJ whole genome shotgun (WGS) entry which is preliminary data.</text>
</comment>
<evidence type="ECO:0000256" key="5">
    <source>
        <dbReference type="PIRSR" id="PIRSR000450-1"/>
    </source>
</evidence>
<keyword evidence="2 4" id="KW-0808">Transferase</keyword>
<feature type="active site" evidence="4">
    <location>
        <position position="211"/>
    </location>
</feature>
<dbReference type="eggNOG" id="COG1897">
    <property type="taxonomic scope" value="Bacteria"/>
</dbReference>
<evidence type="ECO:0000313" key="7">
    <source>
        <dbReference type="Proteomes" id="UP000051236"/>
    </source>
</evidence>
<comment type="similarity">
    <text evidence="4">Belongs to the MetA family.</text>
</comment>
<dbReference type="STRING" id="1423734.FC83_GL001420"/>
<feature type="site" description="Important for substrate specificity" evidence="4">
    <location>
        <position position="166"/>
    </location>
</feature>
<dbReference type="InterPro" id="IPR029062">
    <property type="entry name" value="Class_I_gatase-like"/>
</dbReference>
<dbReference type="InterPro" id="IPR033752">
    <property type="entry name" value="MetA_family"/>
</dbReference>
<dbReference type="PIRSF" id="PIRSF000450">
    <property type="entry name" value="H_ser_succinyltr"/>
    <property type="match status" value="1"/>
</dbReference>
<gene>
    <name evidence="6" type="ORF">FC83_GL001420</name>
</gene>
<comment type="caution">
    <text evidence="4">Lacks conserved residue(s) required for the propagation of feature annotation.</text>
</comment>
<dbReference type="GO" id="GO:0006535">
    <property type="term" value="P:cysteine biosynthetic process from serine"/>
    <property type="evidence" value="ECO:0007669"/>
    <property type="project" value="UniProtKB-UniRule"/>
</dbReference>
<name>X0PUF1_9LACO</name>
<organism evidence="6 7">
    <name type="scientific">Agrilactobacillus composti DSM 18527 = JCM 14202</name>
    <dbReference type="NCBI Taxonomy" id="1423734"/>
    <lineage>
        <taxon>Bacteria</taxon>
        <taxon>Bacillati</taxon>
        <taxon>Bacillota</taxon>
        <taxon>Bacilli</taxon>
        <taxon>Lactobacillales</taxon>
        <taxon>Lactobacillaceae</taxon>
        <taxon>Agrilactobacillus</taxon>
    </lineage>
</organism>
<dbReference type="PANTHER" id="PTHR20919:SF0">
    <property type="entry name" value="HOMOSERINE O-SUCCINYLTRANSFERASE"/>
    <property type="match status" value="1"/>
</dbReference>
<feature type="binding site" evidence="4">
    <location>
        <position position="223"/>
    </location>
    <ligand>
        <name>substrate</name>
    </ligand>
</feature>
<dbReference type="HAMAP" id="MF_00295">
    <property type="entry name" value="MetA_acyltransf"/>
    <property type="match status" value="1"/>
</dbReference>
<protein>
    <recommendedName>
        <fullName evidence="4">Serine O-acetyltransferase</fullName>
        <shortName evidence="4">SAT</shortName>
        <ecNumber evidence="4">2.3.1.30</ecNumber>
    </recommendedName>
</protein>
<proteinExistence type="inferred from homology"/>
<sequence length="273" mass="31233">MKGVNQMSQRILQIGILNVMHDKAATNADFRQALTTQNIPVRLHFYYPTTKYKDQVIPKNVQANLKPLDLKAVAKLDAFIITGAPIETIPFEDVTYLEELKALFKVLEKVPTRLYLCWGAMVALNLLYGIEKHLLPQKLFGVYPQEILHESPLLAGLKEGFLAPHARYAESNLSELRIHPDLVVQATTVRDELFLVQNKIQNEAFLFSHLEYQASGLEDEYQREITGHPEIHYRRPEMDSGQTAVLTATNFPWQDTQAKFFENWLKTVAQNAN</sequence>
<comment type="pathway">
    <text evidence="4">Amino-acid biosynthesis; L-cysteine biosynthesis; L-cysteine from L-serine: step 1/2.</text>
</comment>
<comment type="catalytic activity">
    <reaction evidence="4">
        <text>L-serine + acetyl-CoA = O-acetyl-L-serine + CoA</text>
        <dbReference type="Rhea" id="RHEA:24560"/>
        <dbReference type="ChEBI" id="CHEBI:33384"/>
        <dbReference type="ChEBI" id="CHEBI:57287"/>
        <dbReference type="ChEBI" id="CHEBI:57288"/>
        <dbReference type="ChEBI" id="CHEBI:58340"/>
        <dbReference type="EC" id="2.3.1.30"/>
    </reaction>
</comment>
<feature type="active site" description="Acyl-thioester intermediate" evidence="4 5">
    <location>
        <position position="117"/>
    </location>
</feature>
<dbReference type="GO" id="GO:0005737">
    <property type="term" value="C:cytoplasm"/>
    <property type="evidence" value="ECO:0007669"/>
    <property type="project" value="UniProtKB-SubCell"/>
</dbReference>
<dbReference type="GO" id="GO:0009001">
    <property type="term" value="F:serine O-acetyltransferase activity"/>
    <property type="evidence" value="ECO:0007669"/>
    <property type="project" value="UniProtKB-UniRule"/>
</dbReference>
<dbReference type="AlphaFoldDB" id="X0PUF1"/>
<dbReference type="Gene3D" id="3.40.50.880">
    <property type="match status" value="1"/>
</dbReference>
<evidence type="ECO:0000256" key="3">
    <source>
        <dbReference type="ARBA" id="ARBA00023315"/>
    </source>
</evidence>
<keyword evidence="4" id="KW-0198">Cysteine biosynthesis</keyword>
<dbReference type="UniPathway" id="UPA00136">
    <property type="reaction ID" value="UER00199"/>
</dbReference>
<dbReference type="Proteomes" id="UP000051236">
    <property type="component" value="Unassembled WGS sequence"/>
</dbReference>
<keyword evidence="3 4" id="KW-0012">Acyltransferase</keyword>
<feature type="site" description="Important for acyl-CoA specificity" evidence="4">
    <location>
        <position position="87"/>
    </location>
</feature>
<dbReference type="GO" id="GO:0008899">
    <property type="term" value="F:homoserine O-succinyltransferase activity"/>
    <property type="evidence" value="ECO:0007669"/>
    <property type="project" value="TreeGrafter"/>
</dbReference>
<dbReference type="PATRIC" id="fig|1423734.3.peg.1437"/>
<dbReference type="SUPFAM" id="SSF52317">
    <property type="entry name" value="Class I glutamine amidotransferase-like"/>
    <property type="match status" value="1"/>
</dbReference>
<dbReference type="EMBL" id="AZGA01000087">
    <property type="protein sequence ID" value="KRM30859.1"/>
    <property type="molecule type" value="Genomic_DNA"/>
</dbReference>
<comment type="subcellular location">
    <subcellularLocation>
        <location evidence="4">Cytoplasm</location>
    </subcellularLocation>
</comment>
<dbReference type="Pfam" id="PF04204">
    <property type="entry name" value="HTS"/>
    <property type="match status" value="1"/>
</dbReference>
<reference evidence="6 7" key="1">
    <citation type="journal article" date="2015" name="Genome Announc.">
        <title>Expanding the biotechnology potential of lactobacilli through comparative genomics of 213 strains and associated genera.</title>
        <authorList>
            <person name="Sun Z."/>
            <person name="Harris H.M."/>
            <person name="McCann A."/>
            <person name="Guo C."/>
            <person name="Argimon S."/>
            <person name="Zhang W."/>
            <person name="Yang X."/>
            <person name="Jeffery I.B."/>
            <person name="Cooney J.C."/>
            <person name="Kagawa T.F."/>
            <person name="Liu W."/>
            <person name="Song Y."/>
            <person name="Salvetti E."/>
            <person name="Wrobel A."/>
            <person name="Rasinkangas P."/>
            <person name="Parkhill J."/>
            <person name="Rea M.C."/>
            <person name="O'Sullivan O."/>
            <person name="Ritari J."/>
            <person name="Douillard F.P."/>
            <person name="Paul Ross R."/>
            <person name="Yang R."/>
            <person name="Briner A.E."/>
            <person name="Felis G.E."/>
            <person name="de Vos W.M."/>
            <person name="Barrangou R."/>
            <person name="Klaenhammer T.R."/>
            <person name="Caufield P.W."/>
            <person name="Cui Y."/>
            <person name="Zhang H."/>
            <person name="O'Toole P.W."/>
        </authorList>
    </citation>
    <scope>NUCLEOTIDE SEQUENCE [LARGE SCALE GENOMIC DNA]</scope>
    <source>
        <strain evidence="6 7">DSM 18527</strain>
    </source>
</reference>
<evidence type="ECO:0000313" key="6">
    <source>
        <dbReference type="EMBL" id="KRM30859.1"/>
    </source>
</evidence>
<evidence type="ECO:0000256" key="1">
    <source>
        <dbReference type="ARBA" id="ARBA00022605"/>
    </source>
</evidence>
<comment type="function">
    <text evidence="4">Transfers an acetyl group from acetyl-CoA to L-serine, forming acetyl-L-serine.</text>
</comment>
<keyword evidence="7" id="KW-1185">Reference proteome</keyword>
<evidence type="ECO:0000256" key="2">
    <source>
        <dbReference type="ARBA" id="ARBA00022679"/>
    </source>
</evidence>